<organism evidence="9 10">
    <name type="scientific">Symbiochloris irregularis</name>
    <dbReference type="NCBI Taxonomy" id="706552"/>
    <lineage>
        <taxon>Eukaryota</taxon>
        <taxon>Viridiplantae</taxon>
        <taxon>Chlorophyta</taxon>
        <taxon>core chlorophytes</taxon>
        <taxon>Trebouxiophyceae</taxon>
        <taxon>Trebouxiales</taxon>
        <taxon>Trebouxiaceae</taxon>
        <taxon>Symbiochloris</taxon>
    </lineage>
</organism>
<dbReference type="PANTHER" id="PTHR11101:SF80">
    <property type="entry name" value="PHOSPHATE TRANSPORTER"/>
    <property type="match status" value="1"/>
</dbReference>
<feature type="transmembrane region" description="Helical" evidence="7">
    <location>
        <begin position="221"/>
        <end position="243"/>
    </location>
</feature>
<name>A0AAW1NRH8_9CHLO</name>
<feature type="transmembrane region" description="Helical" evidence="7">
    <location>
        <begin position="121"/>
        <end position="140"/>
    </location>
</feature>
<feature type="region of interest" description="Disordered" evidence="8">
    <location>
        <begin position="264"/>
        <end position="283"/>
    </location>
</feature>
<dbReference type="InterPro" id="IPR001204">
    <property type="entry name" value="Phos_transporter"/>
</dbReference>
<dbReference type="GO" id="GO:0005315">
    <property type="term" value="F:phosphate transmembrane transporter activity"/>
    <property type="evidence" value="ECO:0007669"/>
    <property type="project" value="InterPro"/>
</dbReference>
<comment type="function">
    <text evidence="7">Sodium-phosphate symporter.</text>
</comment>
<keyword evidence="4 7" id="KW-0812">Transmembrane</keyword>
<dbReference type="Pfam" id="PF01384">
    <property type="entry name" value="PHO4"/>
    <property type="match status" value="1"/>
</dbReference>
<feature type="transmembrane region" description="Helical" evidence="7">
    <location>
        <begin position="514"/>
        <end position="535"/>
    </location>
</feature>
<protein>
    <recommendedName>
        <fullName evidence="7">Phosphate transporter</fullName>
    </recommendedName>
</protein>
<feature type="transmembrane region" description="Helical" evidence="7">
    <location>
        <begin position="6"/>
        <end position="23"/>
    </location>
</feature>
<comment type="subcellular location">
    <subcellularLocation>
        <location evidence="1 7">Membrane</location>
        <topology evidence="1 7">Multi-pass membrane protein</topology>
    </subcellularLocation>
</comment>
<sequence length="540" mass="55686">MDLSWVFYLAICVCFIFAFGIGANDVANSFGTSIGSGALTLGQAICIAAVCEMTGAVTLAAGVSDTITRQIADLDTQSCWDCGGEHSKMAVFMLGMTCALVAGAAFLLLATWFAMPVSTTHAIVGAVLGMSLVGAGAACVRWGYPGLLAIIASWIWSPLAAGLASGLCMLAIKHLVLQAPNAERRALRALPVLFGATLGVMLGLILLKAPMTAAWPAWQLALVPAAVALGIAALVQLFLVPLVRRSISAVPSTDHAGWGESTELRLEAERSEGPAGSVASSAPKIEVELSGGTRVNGDLRPLWDNDDGNEESAGLLAHATRTASEQERDAFWEDNSLLPGSSDKREGNGHAVNIAADGNVIVGTPAVRPAPAEQVFMYLQVLSACLKSFAHGANDTANASGPFAAVQALYLHGLSDCASVSTPLWVLAFCGVGIVVGLATCGSRVMNTVGKDITEINFSRGFAIELGSTLSVILASVVGMPVSSTHCQIGSIVAVGVLESGASNVHWGVFRNIVIAWLVTVPLSAGVAGVLLLALRPLVT</sequence>
<comment type="caution">
    <text evidence="9">The sequence shown here is derived from an EMBL/GenBank/DDBJ whole genome shotgun (WGS) entry which is preliminary data.</text>
</comment>
<feature type="transmembrane region" description="Helical" evidence="7">
    <location>
        <begin position="147"/>
        <end position="172"/>
    </location>
</feature>
<evidence type="ECO:0000256" key="4">
    <source>
        <dbReference type="ARBA" id="ARBA00022692"/>
    </source>
</evidence>
<dbReference type="Proteomes" id="UP001465755">
    <property type="component" value="Unassembled WGS sequence"/>
</dbReference>
<feature type="transmembrane region" description="Helical" evidence="7">
    <location>
        <begin position="462"/>
        <end position="482"/>
    </location>
</feature>
<evidence type="ECO:0000313" key="9">
    <source>
        <dbReference type="EMBL" id="KAK9792695.1"/>
    </source>
</evidence>
<gene>
    <name evidence="9" type="ORF">WJX73_003429</name>
</gene>
<feature type="transmembrane region" description="Helical" evidence="7">
    <location>
        <begin position="192"/>
        <end position="209"/>
    </location>
</feature>
<evidence type="ECO:0000256" key="1">
    <source>
        <dbReference type="ARBA" id="ARBA00004141"/>
    </source>
</evidence>
<evidence type="ECO:0000256" key="3">
    <source>
        <dbReference type="ARBA" id="ARBA00022592"/>
    </source>
</evidence>
<evidence type="ECO:0000256" key="5">
    <source>
        <dbReference type="ARBA" id="ARBA00022989"/>
    </source>
</evidence>
<keyword evidence="6 7" id="KW-0472">Membrane</keyword>
<reference evidence="9 10" key="1">
    <citation type="journal article" date="2024" name="Nat. Commun.">
        <title>Phylogenomics reveals the evolutionary origins of lichenization in chlorophyte algae.</title>
        <authorList>
            <person name="Puginier C."/>
            <person name="Libourel C."/>
            <person name="Otte J."/>
            <person name="Skaloud P."/>
            <person name="Haon M."/>
            <person name="Grisel S."/>
            <person name="Petersen M."/>
            <person name="Berrin J.G."/>
            <person name="Delaux P.M."/>
            <person name="Dal Grande F."/>
            <person name="Keller J."/>
        </authorList>
    </citation>
    <scope>NUCLEOTIDE SEQUENCE [LARGE SCALE GENOMIC DNA]</scope>
    <source>
        <strain evidence="9 10">SAG 2036</strain>
    </source>
</reference>
<feature type="transmembrane region" description="Helical" evidence="7">
    <location>
        <begin position="90"/>
        <end position="115"/>
    </location>
</feature>
<keyword evidence="10" id="KW-1185">Reference proteome</keyword>
<dbReference type="GO" id="GO:0016020">
    <property type="term" value="C:membrane"/>
    <property type="evidence" value="ECO:0007669"/>
    <property type="project" value="UniProtKB-SubCell"/>
</dbReference>
<evidence type="ECO:0000256" key="8">
    <source>
        <dbReference type="SAM" id="MobiDB-lite"/>
    </source>
</evidence>
<comment type="similarity">
    <text evidence="7">Belongs to the inorganic phosphate transporter (PiT) (TC 2.A.20) family.</text>
</comment>
<dbReference type="GO" id="GO:0035435">
    <property type="term" value="P:phosphate ion transmembrane transport"/>
    <property type="evidence" value="ECO:0007669"/>
    <property type="project" value="TreeGrafter"/>
</dbReference>
<feature type="transmembrane region" description="Helical" evidence="7">
    <location>
        <begin position="424"/>
        <end position="441"/>
    </location>
</feature>
<dbReference type="PANTHER" id="PTHR11101">
    <property type="entry name" value="PHOSPHATE TRANSPORTER"/>
    <property type="match status" value="1"/>
</dbReference>
<accession>A0AAW1NRH8</accession>
<dbReference type="AlphaFoldDB" id="A0AAW1NRH8"/>
<evidence type="ECO:0000256" key="2">
    <source>
        <dbReference type="ARBA" id="ARBA00022448"/>
    </source>
</evidence>
<keyword evidence="5 7" id="KW-1133">Transmembrane helix</keyword>
<evidence type="ECO:0000313" key="10">
    <source>
        <dbReference type="Proteomes" id="UP001465755"/>
    </source>
</evidence>
<dbReference type="EMBL" id="JALJOQ010000160">
    <property type="protein sequence ID" value="KAK9792695.1"/>
    <property type="molecule type" value="Genomic_DNA"/>
</dbReference>
<keyword evidence="3 7" id="KW-0592">Phosphate transport</keyword>
<proteinExistence type="inferred from homology"/>
<evidence type="ECO:0000256" key="6">
    <source>
        <dbReference type="ARBA" id="ARBA00023136"/>
    </source>
</evidence>
<evidence type="ECO:0000256" key="7">
    <source>
        <dbReference type="RuleBase" id="RU363058"/>
    </source>
</evidence>
<keyword evidence="2 7" id="KW-0813">Transport</keyword>